<feature type="binding site" evidence="5">
    <location>
        <begin position="113"/>
        <end position="115"/>
    </location>
    <ligand>
        <name>biotin</name>
        <dbReference type="ChEBI" id="CHEBI:57586"/>
    </ligand>
</feature>
<sequence>MKTYEKIYQILWEAHDFVSGQDLADQLDVSRTAIWKSMKTLESKGLVIEPIKNRGYRLLLGDLLLPDEITSATGLKVYLNETSASTQEDAKEGIKKGQPSPAIYLAPNQRSARGRFSRPFFSPESGGIYMSLHLQPNLPYDQAPAYTLMVASSIVKAISRLAGIDCQIKWVNDIYLGQKKLAGILTEAISSIETGLITDVIIGIGLNFLVPEFPEDLQDKATSLFTKQAPISRNQLIAEIWNIFQNTPERDLIKVYKEKSLVLDKRVTFVENQLSYTGLATDITDSGQLVVRLDDGQEKVLNSGEISLSSWDY</sequence>
<dbReference type="Gene3D" id="3.30.930.10">
    <property type="entry name" value="Bira Bifunctional Protein, Domain 2"/>
    <property type="match status" value="1"/>
</dbReference>
<dbReference type="Gene3D" id="1.10.10.10">
    <property type="entry name" value="Winged helix-like DNA-binding domain superfamily/Winged helix DNA-binding domain"/>
    <property type="match status" value="1"/>
</dbReference>
<dbReference type="InterPro" id="IPR008988">
    <property type="entry name" value="Transcriptional_repressor_C"/>
</dbReference>
<evidence type="ECO:0000256" key="2">
    <source>
        <dbReference type="ARBA" id="ARBA00022741"/>
    </source>
</evidence>
<dbReference type="GO" id="GO:0006355">
    <property type="term" value="P:regulation of DNA-templated transcription"/>
    <property type="evidence" value="ECO:0007669"/>
    <property type="project" value="UniProtKB-UniRule"/>
</dbReference>
<dbReference type="InterPro" id="IPR030855">
    <property type="entry name" value="Bifunct_BirA"/>
</dbReference>
<evidence type="ECO:0000313" key="8">
    <source>
        <dbReference type="Proteomes" id="UP000254082"/>
    </source>
</evidence>
<dbReference type="GO" id="GO:0005737">
    <property type="term" value="C:cytoplasm"/>
    <property type="evidence" value="ECO:0007669"/>
    <property type="project" value="TreeGrafter"/>
</dbReference>
<dbReference type="InterPro" id="IPR013196">
    <property type="entry name" value="HTH_11"/>
</dbReference>
<proteinExistence type="inferred from homology"/>
<evidence type="ECO:0000256" key="4">
    <source>
        <dbReference type="ARBA" id="ARBA00023267"/>
    </source>
</evidence>
<keyword evidence="4 5" id="KW-0092">Biotin</keyword>
<accession>A0A380JFI4</accession>
<comment type="caution">
    <text evidence="5">Lacks conserved residue(s) required for the propagation of feature annotation.</text>
</comment>
<dbReference type="GO" id="GO:0005524">
    <property type="term" value="F:ATP binding"/>
    <property type="evidence" value="ECO:0007669"/>
    <property type="project" value="UniProtKB-UniRule"/>
</dbReference>
<dbReference type="GO" id="GO:0009249">
    <property type="term" value="P:protein lipoylation"/>
    <property type="evidence" value="ECO:0007669"/>
    <property type="project" value="UniProtKB-ARBA"/>
</dbReference>
<dbReference type="CDD" id="cd16442">
    <property type="entry name" value="BPL"/>
    <property type="match status" value="1"/>
</dbReference>
<evidence type="ECO:0000256" key="1">
    <source>
        <dbReference type="ARBA" id="ARBA00022598"/>
    </source>
</evidence>
<feature type="DNA-binding region" description="H-T-H motif" evidence="5">
    <location>
        <begin position="20"/>
        <end position="39"/>
    </location>
</feature>
<comment type="catalytic activity">
    <reaction evidence="5">
        <text>biotin + L-lysyl-[protein] + ATP = N(6)-biotinyl-L-lysyl-[protein] + AMP + diphosphate + H(+)</text>
        <dbReference type="Rhea" id="RHEA:11756"/>
        <dbReference type="Rhea" id="RHEA-COMP:9752"/>
        <dbReference type="Rhea" id="RHEA-COMP:10505"/>
        <dbReference type="ChEBI" id="CHEBI:15378"/>
        <dbReference type="ChEBI" id="CHEBI:29969"/>
        <dbReference type="ChEBI" id="CHEBI:30616"/>
        <dbReference type="ChEBI" id="CHEBI:33019"/>
        <dbReference type="ChEBI" id="CHEBI:57586"/>
        <dbReference type="ChEBI" id="CHEBI:83144"/>
        <dbReference type="ChEBI" id="CHEBI:456215"/>
        <dbReference type="EC" id="6.3.4.15"/>
    </reaction>
</comment>
<dbReference type="InterPro" id="IPR036388">
    <property type="entry name" value="WH-like_DNA-bd_sf"/>
</dbReference>
<feature type="domain" description="BPL/LPL catalytic" evidence="6">
    <location>
        <begin position="63"/>
        <end position="252"/>
    </location>
</feature>
<evidence type="ECO:0000259" key="6">
    <source>
        <dbReference type="PROSITE" id="PS51733"/>
    </source>
</evidence>
<dbReference type="SUPFAM" id="SSF55681">
    <property type="entry name" value="Class II aaRS and biotin synthetases"/>
    <property type="match status" value="1"/>
</dbReference>
<evidence type="ECO:0000256" key="5">
    <source>
        <dbReference type="HAMAP-Rule" id="MF_00978"/>
    </source>
</evidence>
<dbReference type="Pfam" id="PF02237">
    <property type="entry name" value="BPL_C"/>
    <property type="match status" value="1"/>
</dbReference>
<dbReference type="PANTHER" id="PTHR12835">
    <property type="entry name" value="BIOTIN PROTEIN LIGASE"/>
    <property type="match status" value="1"/>
</dbReference>
<dbReference type="InterPro" id="IPR003142">
    <property type="entry name" value="BPL_C"/>
</dbReference>
<gene>
    <name evidence="5 7" type="primary">birA</name>
    <name evidence="7" type="ORF">NCTC11391_01588</name>
</gene>
<dbReference type="Pfam" id="PF03099">
    <property type="entry name" value="BPL_LplA_LipB"/>
    <property type="match status" value="1"/>
</dbReference>
<dbReference type="Proteomes" id="UP000254082">
    <property type="component" value="Unassembled WGS sequence"/>
</dbReference>
<feature type="binding site" evidence="5">
    <location>
        <position position="109"/>
    </location>
    <ligand>
        <name>biotin</name>
        <dbReference type="ChEBI" id="CHEBI:57586"/>
    </ligand>
</feature>
<comment type="similarity">
    <text evidence="5">Belongs to the biotin--protein ligase family.</text>
</comment>
<dbReference type="InterPro" id="IPR004408">
    <property type="entry name" value="Biotin_CoA_COase_ligase"/>
</dbReference>
<dbReference type="SUPFAM" id="SSF50037">
    <property type="entry name" value="C-terminal domain of transcriptional repressors"/>
    <property type="match status" value="1"/>
</dbReference>
<dbReference type="InterPro" id="IPR045864">
    <property type="entry name" value="aa-tRNA-synth_II/BPL/LPL"/>
</dbReference>
<keyword evidence="5" id="KW-0678">Repressor</keyword>
<dbReference type="OrthoDB" id="9807064at2"/>
<dbReference type="AlphaFoldDB" id="A0A380JFI4"/>
<keyword evidence="1 5" id="KW-0436">Ligase</keyword>
<protein>
    <recommendedName>
        <fullName evidence="5">Bifunctional ligase/repressor BirA</fullName>
    </recommendedName>
    <alternativeName>
        <fullName evidence="5">Biotin--[acetyl-CoA-carboxylase] ligase</fullName>
        <ecNumber evidence="5">6.3.4.15</ecNumber>
    </alternativeName>
    <alternativeName>
        <fullName evidence="5">Biotin--protein ligase</fullName>
    </alternativeName>
    <alternativeName>
        <fullName evidence="5">Biotin-[acetyl-CoA carboxylase] synthetase</fullName>
    </alternativeName>
</protein>
<dbReference type="NCBIfam" id="TIGR00121">
    <property type="entry name" value="birA_ligase"/>
    <property type="match status" value="1"/>
</dbReference>
<keyword evidence="3 5" id="KW-0067">ATP-binding</keyword>
<dbReference type="SUPFAM" id="SSF46785">
    <property type="entry name" value="Winged helix' DNA-binding domain"/>
    <property type="match status" value="1"/>
</dbReference>
<dbReference type="InterPro" id="IPR004143">
    <property type="entry name" value="BPL_LPL_catalytic"/>
</dbReference>
<dbReference type="PANTHER" id="PTHR12835:SF5">
    <property type="entry name" value="BIOTIN--PROTEIN LIGASE"/>
    <property type="match status" value="1"/>
</dbReference>
<dbReference type="EC" id="6.3.4.15" evidence="5"/>
<dbReference type="Pfam" id="PF08279">
    <property type="entry name" value="HTH_11"/>
    <property type="match status" value="1"/>
</dbReference>
<name>A0A380JFI4_STRDO</name>
<dbReference type="NCBIfam" id="NF008846">
    <property type="entry name" value="PRK11886.1-1"/>
    <property type="match status" value="1"/>
</dbReference>
<dbReference type="Gene3D" id="2.30.30.100">
    <property type="match status" value="1"/>
</dbReference>
<comment type="function">
    <text evidence="5">Acts both as a biotin--[acetyl-CoA-carboxylase] ligase and a repressor.</text>
</comment>
<keyword evidence="2 5" id="KW-0547">Nucleotide-binding</keyword>
<organism evidence="7 8">
    <name type="scientific">Streptococcus downei MFe28</name>
    <dbReference type="NCBI Taxonomy" id="764290"/>
    <lineage>
        <taxon>Bacteria</taxon>
        <taxon>Bacillati</taxon>
        <taxon>Bacillota</taxon>
        <taxon>Bacilli</taxon>
        <taxon>Lactobacillales</taxon>
        <taxon>Streptococcaceae</taxon>
        <taxon>Streptococcus</taxon>
    </lineage>
</organism>
<keyword evidence="5" id="KW-0238">DNA-binding</keyword>
<dbReference type="PROSITE" id="PS51733">
    <property type="entry name" value="BPL_LPL_CATALYTIC"/>
    <property type="match status" value="1"/>
</dbReference>
<evidence type="ECO:0000313" key="7">
    <source>
        <dbReference type="EMBL" id="SUN36591.1"/>
    </source>
</evidence>
<dbReference type="InterPro" id="IPR036390">
    <property type="entry name" value="WH_DNA-bd_sf"/>
</dbReference>
<dbReference type="GO" id="GO:0016740">
    <property type="term" value="F:transferase activity"/>
    <property type="evidence" value="ECO:0007669"/>
    <property type="project" value="UniProtKB-ARBA"/>
</dbReference>
<dbReference type="EMBL" id="UHFA01000002">
    <property type="protein sequence ID" value="SUN36591.1"/>
    <property type="molecule type" value="Genomic_DNA"/>
</dbReference>
<keyword evidence="8" id="KW-1185">Reference proteome</keyword>
<dbReference type="RefSeq" id="WP_002998016.1">
    <property type="nucleotide sequence ID" value="NZ_UHFA01000002.1"/>
</dbReference>
<keyword evidence="5" id="KW-0805">Transcription regulation</keyword>
<evidence type="ECO:0000256" key="3">
    <source>
        <dbReference type="ARBA" id="ARBA00022840"/>
    </source>
</evidence>
<dbReference type="GO" id="GO:0003677">
    <property type="term" value="F:DNA binding"/>
    <property type="evidence" value="ECO:0007669"/>
    <property type="project" value="UniProtKB-UniRule"/>
</dbReference>
<reference evidence="7 8" key="1">
    <citation type="submission" date="2018-06" db="EMBL/GenBank/DDBJ databases">
        <authorList>
            <consortium name="Pathogen Informatics"/>
            <person name="Doyle S."/>
        </authorList>
    </citation>
    <scope>NUCLEOTIDE SEQUENCE [LARGE SCALE GENOMIC DNA]</scope>
    <source>
        <strain evidence="8">NCTC 11391</strain>
    </source>
</reference>
<dbReference type="HAMAP" id="MF_00978">
    <property type="entry name" value="Bifunct_BirA"/>
    <property type="match status" value="1"/>
</dbReference>
<dbReference type="GO" id="GO:0004077">
    <property type="term" value="F:biotin--[biotin carboxyl-carrier protein] ligase activity"/>
    <property type="evidence" value="ECO:0007669"/>
    <property type="project" value="UniProtKB-UniRule"/>
</dbReference>
<feature type="binding site" evidence="5">
    <location>
        <position position="180"/>
    </location>
    <ligand>
        <name>biotin</name>
        <dbReference type="ChEBI" id="CHEBI:57586"/>
    </ligand>
</feature>
<keyword evidence="5" id="KW-0804">Transcription</keyword>